<accession>A0A2P7QRZ1</accession>
<reference evidence="6 7" key="1">
    <citation type="submission" date="2018-03" db="EMBL/GenBank/DDBJ databases">
        <title>The draft genome of Sphingosinicella sp. GL-C-18.</title>
        <authorList>
            <person name="Liu L."/>
            <person name="Li L."/>
            <person name="Liang L."/>
            <person name="Zhang X."/>
            <person name="Wang T."/>
        </authorList>
    </citation>
    <scope>NUCLEOTIDE SEQUENCE [LARGE SCALE GENOMIC DNA]</scope>
    <source>
        <strain evidence="6 7">GL-C-18</strain>
    </source>
</reference>
<dbReference type="PROSITE" id="PS51683">
    <property type="entry name" value="SAM_OMT_II"/>
    <property type="match status" value="1"/>
</dbReference>
<keyword evidence="2" id="KW-0808">Transferase</keyword>
<organism evidence="6 7">
    <name type="scientific">Allosphingosinicella deserti</name>
    <dbReference type="NCBI Taxonomy" id="2116704"/>
    <lineage>
        <taxon>Bacteria</taxon>
        <taxon>Pseudomonadati</taxon>
        <taxon>Pseudomonadota</taxon>
        <taxon>Alphaproteobacteria</taxon>
        <taxon>Sphingomonadales</taxon>
        <taxon>Sphingomonadaceae</taxon>
        <taxon>Allosphingosinicella</taxon>
    </lineage>
</organism>
<evidence type="ECO:0000313" key="6">
    <source>
        <dbReference type="EMBL" id="PSJ40700.1"/>
    </source>
</evidence>
<dbReference type="Pfam" id="PF00891">
    <property type="entry name" value="Methyltransf_2"/>
    <property type="match status" value="1"/>
</dbReference>
<dbReference type="EMBL" id="PXYI01000003">
    <property type="protein sequence ID" value="PSJ40700.1"/>
    <property type="molecule type" value="Genomic_DNA"/>
</dbReference>
<dbReference type="InterPro" id="IPR012967">
    <property type="entry name" value="COMT_dimerisation"/>
</dbReference>
<dbReference type="PANTHER" id="PTHR43712">
    <property type="entry name" value="PUTATIVE (AFU_ORTHOLOGUE AFUA_4G14580)-RELATED"/>
    <property type="match status" value="1"/>
</dbReference>
<dbReference type="Pfam" id="PF08100">
    <property type="entry name" value="Dimerisation"/>
    <property type="match status" value="1"/>
</dbReference>
<dbReference type="RefSeq" id="WP_106512849.1">
    <property type="nucleotide sequence ID" value="NZ_PXYI01000003.1"/>
</dbReference>
<dbReference type="GO" id="GO:0032259">
    <property type="term" value="P:methylation"/>
    <property type="evidence" value="ECO:0007669"/>
    <property type="project" value="UniProtKB-KW"/>
</dbReference>
<dbReference type="CDD" id="cd02440">
    <property type="entry name" value="AdoMet_MTases"/>
    <property type="match status" value="1"/>
</dbReference>
<feature type="domain" description="O-methyltransferase C-terminal" evidence="4">
    <location>
        <begin position="151"/>
        <end position="338"/>
    </location>
</feature>
<dbReference type="PANTHER" id="PTHR43712:SF2">
    <property type="entry name" value="O-METHYLTRANSFERASE CICE"/>
    <property type="match status" value="1"/>
</dbReference>
<name>A0A2P7QRZ1_9SPHN</name>
<dbReference type="SUPFAM" id="SSF46785">
    <property type="entry name" value="Winged helix' DNA-binding domain"/>
    <property type="match status" value="1"/>
</dbReference>
<dbReference type="InterPro" id="IPR036390">
    <property type="entry name" value="WH_DNA-bd_sf"/>
</dbReference>
<dbReference type="OrthoDB" id="9795634at2"/>
<dbReference type="InterPro" id="IPR036388">
    <property type="entry name" value="WH-like_DNA-bd_sf"/>
</dbReference>
<dbReference type="SUPFAM" id="SSF53335">
    <property type="entry name" value="S-adenosyl-L-methionine-dependent methyltransferases"/>
    <property type="match status" value="1"/>
</dbReference>
<feature type="domain" description="O-methyltransferase dimerisation" evidence="5">
    <location>
        <begin position="51"/>
        <end position="101"/>
    </location>
</feature>
<dbReference type="InterPro" id="IPR029063">
    <property type="entry name" value="SAM-dependent_MTases_sf"/>
</dbReference>
<keyword evidence="7" id="KW-1185">Reference proteome</keyword>
<evidence type="ECO:0000259" key="5">
    <source>
        <dbReference type="Pfam" id="PF08100"/>
    </source>
</evidence>
<dbReference type="AlphaFoldDB" id="A0A2P7QRZ1"/>
<dbReference type="Proteomes" id="UP000241167">
    <property type="component" value="Unassembled WGS sequence"/>
</dbReference>
<evidence type="ECO:0000256" key="1">
    <source>
        <dbReference type="ARBA" id="ARBA00022603"/>
    </source>
</evidence>
<sequence>MRVEQMDCGKNDYAGTFLASDGLVDDDDVIGDVPAPMPMLGIYLQMMTVGSMAAAGRIGLFDALADGPMSVASLTDTLRASRTGVERLTDFLVAAGQLRRDGEMIANAPETTRRFTRRGPIDWGTGLIWTAEAWKIMSDLPDAILCGGPERSLWDRMAEEPSLGREFSRYMRAAAELVVPDLLSALDLPDRPLRLLDLGGSHGVHSIELCRRHPRMNGVIVDLESALTETRARIAENRMEDRIGVHGADLRSCDWGEGYDVALYLSVAHNMHGDENRRIFRHLGDVVRPGGILVVHDYPKETTPPLFESAFRLTLLTETGTRTYSYAELTGMLADAGFATEARIVLSPAEKGTLIIARRSASNIAGLGRMVGEGFPRR</sequence>
<dbReference type="InterPro" id="IPR016461">
    <property type="entry name" value="COMT-like"/>
</dbReference>
<dbReference type="Gene3D" id="3.40.50.150">
    <property type="entry name" value="Vaccinia Virus protein VP39"/>
    <property type="match status" value="1"/>
</dbReference>
<dbReference type="InterPro" id="IPR001077">
    <property type="entry name" value="COMT_C"/>
</dbReference>
<gene>
    <name evidence="6" type="ORF">C7I55_10325</name>
</gene>
<keyword evidence="3" id="KW-0949">S-adenosyl-L-methionine</keyword>
<evidence type="ECO:0000256" key="2">
    <source>
        <dbReference type="ARBA" id="ARBA00022679"/>
    </source>
</evidence>
<evidence type="ECO:0000313" key="7">
    <source>
        <dbReference type="Proteomes" id="UP000241167"/>
    </source>
</evidence>
<evidence type="ECO:0000259" key="4">
    <source>
        <dbReference type="Pfam" id="PF00891"/>
    </source>
</evidence>
<dbReference type="GO" id="GO:0046983">
    <property type="term" value="F:protein dimerization activity"/>
    <property type="evidence" value="ECO:0007669"/>
    <property type="project" value="InterPro"/>
</dbReference>
<proteinExistence type="predicted"/>
<evidence type="ECO:0000256" key="3">
    <source>
        <dbReference type="ARBA" id="ARBA00022691"/>
    </source>
</evidence>
<dbReference type="Gene3D" id="1.10.10.10">
    <property type="entry name" value="Winged helix-like DNA-binding domain superfamily/Winged helix DNA-binding domain"/>
    <property type="match status" value="1"/>
</dbReference>
<protein>
    <submittedName>
        <fullName evidence="6">Uncharacterized protein</fullName>
    </submittedName>
</protein>
<keyword evidence="1" id="KW-0489">Methyltransferase</keyword>
<dbReference type="GO" id="GO:0008171">
    <property type="term" value="F:O-methyltransferase activity"/>
    <property type="evidence" value="ECO:0007669"/>
    <property type="project" value="InterPro"/>
</dbReference>
<comment type="caution">
    <text evidence="6">The sequence shown here is derived from an EMBL/GenBank/DDBJ whole genome shotgun (WGS) entry which is preliminary data.</text>
</comment>